<dbReference type="Proteomes" id="UP000645828">
    <property type="component" value="Unassembled WGS sequence"/>
</dbReference>
<organism evidence="2 3">
    <name type="scientific">Nyctereutes procyonoides</name>
    <name type="common">Raccoon dog</name>
    <name type="synonym">Canis procyonoides</name>
    <dbReference type="NCBI Taxonomy" id="34880"/>
    <lineage>
        <taxon>Eukaryota</taxon>
        <taxon>Metazoa</taxon>
        <taxon>Chordata</taxon>
        <taxon>Craniata</taxon>
        <taxon>Vertebrata</taxon>
        <taxon>Euteleostomi</taxon>
        <taxon>Mammalia</taxon>
        <taxon>Eutheria</taxon>
        <taxon>Laurasiatheria</taxon>
        <taxon>Carnivora</taxon>
        <taxon>Caniformia</taxon>
        <taxon>Canidae</taxon>
        <taxon>Nyctereutes</taxon>
    </lineage>
</organism>
<keyword evidence="3" id="KW-1185">Reference proteome</keyword>
<name>A0A811Z916_NYCPR</name>
<proteinExistence type="predicted"/>
<evidence type="ECO:0000256" key="1">
    <source>
        <dbReference type="SAM" id="MobiDB-lite"/>
    </source>
</evidence>
<reference evidence="2" key="1">
    <citation type="submission" date="2020-12" db="EMBL/GenBank/DDBJ databases">
        <authorList>
            <consortium name="Molecular Ecology Group"/>
        </authorList>
    </citation>
    <scope>NUCLEOTIDE SEQUENCE</scope>
    <source>
        <strain evidence="2">TBG_1078</strain>
    </source>
</reference>
<feature type="region of interest" description="Disordered" evidence="1">
    <location>
        <begin position="150"/>
        <end position="211"/>
    </location>
</feature>
<feature type="compositionally biased region" description="Pro residues" evidence="1">
    <location>
        <begin position="1"/>
        <end position="18"/>
    </location>
</feature>
<feature type="compositionally biased region" description="Low complexity" evidence="1">
    <location>
        <begin position="19"/>
        <end position="45"/>
    </location>
</feature>
<comment type="caution">
    <text evidence="2">The sequence shown here is derived from an EMBL/GenBank/DDBJ whole genome shotgun (WGS) entry which is preliminary data.</text>
</comment>
<feature type="compositionally biased region" description="Low complexity" evidence="1">
    <location>
        <begin position="71"/>
        <end position="98"/>
    </location>
</feature>
<feature type="compositionally biased region" description="Basic residues" evidence="1">
    <location>
        <begin position="46"/>
        <end position="57"/>
    </location>
</feature>
<sequence>MPARPPGPLGAPPMPARPPGARCPVPAAAAAAAAARAAAGSGPRAPRAHIRGRRRSLARSLAPRPPRRPPTGRAAAPRRAAPRGPGPARAVPARPARPGGRRLGLGVPPPAARRPPPAGPAGARGLSALRPRLPLNPVRAAACAWRLPRRGRAGPASRGPGCGLTAPPLHFRGAGARGAGSGGAGTPRSGSRAGPGSGERVLRTPGGGPAPWGRRCLRAAVAAGGGLGPAGSPPPALPAPLWLPVAAGGWAALLPRDHPPPPVQPATPRLGVVRPNSPVHSFPYGDAV</sequence>
<gene>
    <name evidence="2" type="ORF">NYPRO_LOCUS17882</name>
</gene>
<feature type="region of interest" description="Disordered" evidence="1">
    <location>
        <begin position="257"/>
        <end position="288"/>
    </location>
</feature>
<protein>
    <submittedName>
        <fullName evidence="2">(raccoon dog) hypothetical protein</fullName>
    </submittedName>
</protein>
<feature type="region of interest" description="Disordered" evidence="1">
    <location>
        <begin position="1"/>
        <end position="128"/>
    </location>
</feature>
<dbReference type="AlphaFoldDB" id="A0A811Z916"/>
<evidence type="ECO:0000313" key="2">
    <source>
        <dbReference type="EMBL" id="CAD7685089.1"/>
    </source>
</evidence>
<feature type="compositionally biased region" description="Pro residues" evidence="1">
    <location>
        <begin position="107"/>
        <end position="119"/>
    </location>
</feature>
<dbReference type="EMBL" id="CAJHUB010000760">
    <property type="protein sequence ID" value="CAD7685089.1"/>
    <property type="molecule type" value="Genomic_DNA"/>
</dbReference>
<accession>A0A811Z916</accession>
<feature type="compositionally biased region" description="Gly residues" evidence="1">
    <location>
        <begin position="175"/>
        <end position="185"/>
    </location>
</feature>
<evidence type="ECO:0000313" key="3">
    <source>
        <dbReference type="Proteomes" id="UP000645828"/>
    </source>
</evidence>